<dbReference type="AlphaFoldDB" id="A0A2R7YYH6"/>
<feature type="region of interest" description="Disordered" evidence="1">
    <location>
        <begin position="171"/>
        <end position="190"/>
    </location>
</feature>
<evidence type="ECO:0000313" key="4">
    <source>
        <dbReference type="Proteomes" id="UP000244867"/>
    </source>
</evidence>
<dbReference type="InterPro" id="IPR049625">
    <property type="entry name" value="Glyco_transf_61_cat"/>
</dbReference>
<organism evidence="3 4">
    <name type="scientific">Nocardioides currus</name>
    <dbReference type="NCBI Taxonomy" id="2133958"/>
    <lineage>
        <taxon>Bacteria</taxon>
        <taxon>Bacillati</taxon>
        <taxon>Actinomycetota</taxon>
        <taxon>Actinomycetes</taxon>
        <taxon>Propionibacteriales</taxon>
        <taxon>Nocardioidaceae</taxon>
        <taxon>Nocardioides</taxon>
    </lineage>
</organism>
<keyword evidence="4" id="KW-1185">Reference proteome</keyword>
<accession>A0A2R7YYH6</accession>
<comment type="caution">
    <text evidence="3">The sequence shown here is derived from an EMBL/GenBank/DDBJ whole genome shotgun (WGS) entry which is preliminary data.</text>
</comment>
<proteinExistence type="predicted"/>
<dbReference type="Pfam" id="PF04577">
    <property type="entry name" value="Glyco_transf_61"/>
    <property type="match status" value="1"/>
</dbReference>
<dbReference type="OrthoDB" id="5116883at2"/>
<evidence type="ECO:0000259" key="2">
    <source>
        <dbReference type="Pfam" id="PF04577"/>
    </source>
</evidence>
<dbReference type="Proteomes" id="UP000244867">
    <property type="component" value="Unassembled WGS sequence"/>
</dbReference>
<name>A0A2R7YYH6_9ACTN</name>
<dbReference type="GO" id="GO:0016757">
    <property type="term" value="F:glycosyltransferase activity"/>
    <property type="evidence" value="ECO:0007669"/>
    <property type="project" value="InterPro"/>
</dbReference>
<dbReference type="RefSeq" id="WP_108344342.1">
    <property type="nucleotide sequence ID" value="NZ_PYXZ01000003.1"/>
</dbReference>
<protein>
    <recommendedName>
        <fullName evidence="2">Glycosyltransferase 61 catalytic domain-containing protein</fullName>
    </recommendedName>
</protein>
<feature type="compositionally biased region" description="Polar residues" evidence="1">
    <location>
        <begin position="175"/>
        <end position="190"/>
    </location>
</feature>
<sequence>MAATGLVSAWRRRRRERALTDVLASCPAPYVLLDRPGAVRDLDAAPGPGTVVDPTGEEPAAVLKRFVRAFWHVREGGRYVVQAGSDDDARSVHAALLLLAGGEQPDLLRVRRRLRRELARATGSVELEGSLVVVEKTGPSLLKLEEDQTGLLPLRTGTRVEVLEHRDAADFTPGRSVTNHGPNPTAPLTSMTVPATEVRRYTGDLTLHEGMVVTAGETVLPESFKWFEHRPLENSKLRDITPRFARLKDTPSPDLARLPGSYYLFEYKNSGHYGHLLTEGVAKLWGWERAKEADPSVRLAIRRHRRDRGRDIVRPDVAVLAAYGVGPDDVVWLEESVRVDTLVTATPQLHNKEPFSIDPRIVEVWDRLLAGLLADAPAAGERQRMFVTRRSGHRLCHNWRDVERVFTDAGFVVAEPARHTLPEQARLFSDAAAVAGFGGTGLFNLVFAAQAPPVVVLNHAGYDARNEELITAARGSDLHTFWSEPDHPQPEGGFDYRSFQSSWTFDLEQHGDALRALLARL</sequence>
<evidence type="ECO:0000313" key="3">
    <source>
        <dbReference type="EMBL" id="PUA81401.1"/>
    </source>
</evidence>
<evidence type="ECO:0000256" key="1">
    <source>
        <dbReference type="SAM" id="MobiDB-lite"/>
    </source>
</evidence>
<feature type="domain" description="Glycosyltransferase 61 catalytic" evidence="2">
    <location>
        <begin position="273"/>
        <end position="450"/>
    </location>
</feature>
<reference evidence="3 4" key="1">
    <citation type="submission" date="2018-03" db="EMBL/GenBank/DDBJ databases">
        <authorList>
            <person name="Keele B.F."/>
        </authorList>
    </citation>
    <scope>NUCLEOTIDE SEQUENCE [LARGE SCALE GENOMIC DNA]</scope>
    <source>
        <strain evidence="3 4">IB-3</strain>
    </source>
</reference>
<dbReference type="EMBL" id="PYXZ01000003">
    <property type="protein sequence ID" value="PUA81401.1"/>
    <property type="molecule type" value="Genomic_DNA"/>
</dbReference>
<gene>
    <name evidence="3" type="ORF">C7S10_10340</name>
</gene>